<reference evidence="2" key="1">
    <citation type="submission" date="2021-01" db="EMBL/GenBank/DDBJ databases">
        <authorList>
            <consortium name="Genoscope - CEA"/>
            <person name="William W."/>
        </authorList>
    </citation>
    <scope>NUCLEOTIDE SEQUENCE</scope>
</reference>
<evidence type="ECO:0000313" key="2">
    <source>
        <dbReference type="EMBL" id="CAD8166087.1"/>
    </source>
</evidence>
<keyword evidence="3" id="KW-1185">Reference proteome</keyword>
<evidence type="ECO:0000313" key="3">
    <source>
        <dbReference type="Proteomes" id="UP000683925"/>
    </source>
</evidence>
<comment type="caution">
    <text evidence="2">The sequence shown here is derived from an EMBL/GenBank/DDBJ whole genome shotgun (WGS) entry which is preliminary data.</text>
</comment>
<name>A0A8S1UPI2_PAROT</name>
<dbReference type="AlphaFoldDB" id="A0A8S1UPI2"/>
<dbReference type="Proteomes" id="UP000683925">
    <property type="component" value="Unassembled WGS sequence"/>
</dbReference>
<dbReference type="OrthoDB" id="306909at2759"/>
<feature type="compositionally biased region" description="Low complexity" evidence="1">
    <location>
        <begin position="1"/>
        <end position="20"/>
    </location>
</feature>
<dbReference type="OMA" id="CQILFKC"/>
<accession>A0A8S1UPI2</accession>
<dbReference type="EMBL" id="CAJJDP010000047">
    <property type="protein sequence ID" value="CAD8166087.1"/>
    <property type="molecule type" value="Genomic_DNA"/>
</dbReference>
<evidence type="ECO:0000256" key="1">
    <source>
        <dbReference type="SAM" id="MobiDB-lite"/>
    </source>
</evidence>
<feature type="compositionally biased region" description="Polar residues" evidence="1">
    <location>
        <begin position="31"/>
        <end position="47"/>
    </location>
</feature>
<proteinExistence type="predicted"/>
<organism evidence="2 3">
    <name type="scientific">Paramecium octaurelia</name>
    <dbReference type="NCBI Taxonomy" id="43137"/>
    <lineage>
        <taxon>Eukaryota</taxon>
        <taxon>Sar</taxon>
        <taxon>Alveolata</taxon>
        <taxon>Ciliophora</taxon>
        <taxon>Intramacronucleata</taxon>
        <taxon>Oligohymenophorea</taxon>
        <taxon>Peniculida</taxon>
        <taxon>Parameciidae</taxon>
        <taxon>Paramecium</taxon>
    </lineage>
</organism>
<sequence length="343" mass="40586">MGKQPKIQSNKQQKKPSSNKQRGRPPKYKSPQPSIEQKSQNNNYKQHWFTDNETREIVRILASKCQILFKCLSGQSANKLKNSFWPENQSDISFNNFKLRRQIFIEKATELQTELLKKLEKHLSIELIGEKQQMNYFIFGNNTSDDTAFNQQNSNSKMKLLTPIIHQDFQGTLKNLLELTDQLQSSNQDLPPGDDLYDIKRQKNFDLFENFGQDLSDEDNLYFNNKHKQLDQPERTVQDITVEDDLYDINKHKHFVSWAFVLAWGQEFRDHLTKLQNEDESPSNKQGRPENLMQKSTEILERKTEELSCHSIDQLIEIYQDKYKKEIDDLKHLLKERFTNLKQ</sequence>
<protein>
    <submittedName>
        <fullName evidence="2">Uncharacterized protein</fullName>
    </submittedName>
</protein>
<gene>
    <name evidence="2" type="ORF">POCTA_138.1.T0470279</name>
</gene>
<feature type="region of interest" description="Disordered" evidence="1">
    <location>
        <begin position="1"/>
        <end position="47"/>
    </location>
</feature>